<proteinExistence type="inferred from homology"/>
<gene>
    <name evidence="3" type="ORF">METZ01_LOCUS146961</name>
</gene>
<dbReference type="EMBL" id="UINC01023109">
    <property type="protein sequence ID" value="SVA94107.1"/>
    <property type="molecule type" value="Genomic_DNA"/>
</dbReference>
<protein>
    <submittedName>
        <fullName evidence="3">Uncharacterized protein</fullName>
    </submittedName>
</protein>
<evidence type="ECO:0000256" key="2">
    <source>
        <dbReference type="ARBA" id="ARBA00023002"/>
    </source>
</evidence>
<evidence type="ECO:0000256" key="1">
    <source>
        <dbReference type="ARBA" id="ARBA00006056"/>
    </source>
</evidence>
<evidence type="ECO:0000313" key="3">
    <source>
        <dbReference type="EMBL" id="SVA94107.1"/>
    </source>
</evidence>
<dbReference type="InterPro" id="IPR036111">
    <property type="entry name" value="Mal/L-sulfo/L-lacto_DH-like_sf"/>
</dbReference>
<organism evidence="3">
    <name type="scientific">marine metagenome</name>
    <dbReference type="NCBI Taxonomy" id="408172"/>
    <lineage>
        <taxon>unclassified sequences</taxon>
        <taxon>metagenomes</taxon>
        <taxon>ecological metagenomes</taxon>
    </lineage>
</organism>
<dbReference type="PANTHER" id="PTHR11091">
    <property type="entry name" value="OXIDOREDUCTASE-RELATED"/>
    <property type="match status" value="1"/>
</dbReference>
<comment type="similarity">
    <text evidence="1">Belongs to the LDH2/MDH2 oxidoreductase family.</text>
</comment>
<accession>A0A381ZZ41</accession>
<dbReference type="Pfam" id="PF02615">
    <property type="entry name" value="Ldh_2"/>
    <property type="match status" value="2"/>
</dbReference>
<dbReference type="AlphaFoldDB" id="A0A381ZZ41"/>
<dbReference type="Gene3D" id="1.10.1530.10">
    <property type="match status" value="1"/>
</dbReference>
<dbReference type="Gene3D" id="3.30.1370.60">
    <property type="entry name" value="Hypothetical oxidoreductase yiak, domain 2"/>
    <property type="match status" value="1"/>
</dbReference>
<name>A0A381ZZ41_9ZZZZ</name>
<dbReference type="PANTHER" id="PTHR11091:SF0">
    <property type="entry name" value="MALATE DEHYDROGENASE"/>
    <property type="match status" value="1"/>
</dbReference>
<reference evidence="3" key="1">
    <citation type="submission" date="2018-05" db="EMBL/GenBank/DDBJ databases">
        <authorList>
            <person name="Lanie J.A."/>
            <person name="Ng W.-L."/>
            <person name="Kazmierczak K.M."/>
            <person name="Andrzejewski T.M."/>
            <person name="Davidsen T.M."/>
            <person name="Wayne K.J."/>
            <person name="Tettelin H."/>
            <person name="Glass J.I."/>
            <person name="Rusch D."/>
            <person name="Podicherti R."/>
            <person name="Tsui H.-C.T."/>
            <person name="Winkler M.E."/>
        </authorList>
    </citation>
    <scope>NUCLEOTIDE SEQUENCE</scope>
</reference>
<sequence length="333" mass="35979">VAKFRNYPPEHGIRVPAAYLENVVREMLLSVDMDDESATLVAGLLVANDQRSVYSHGTKKLTEYLNQIRAGVVNPRPEVKIERDGGAAAVIDGDGGRGHIACHVGMTMAIEKAKRLGVGSVTTYNHYHFGSAGKWSRMALLHDCIGMSTSSHRFHPNPQGMVSSAAASSPISFAIPADKQPPIVLDMGGHMVPASEQNMEHSPGAVFKGLGLGAVIVSLGGIFAGIYRPEVKPPASRWESNQGSHLTAWNVAHFADVAAFKAEMDRYIGEARATKPLPGMERAELAGGMEWAWEAEAKQLGIIVSDEQREYLEGHADECGVQVSFAEFEDSRF</sequence>
<dbReference type="InterPro" id="IPR043143">
    <property type="entry name" value="Mal/L-sulf/L-lact_DH-like_NADP"/>
</dbReference>
<dbReference type="InterPro" id="IPR003767">
    <property type="entry name" value="Malate/L-lactate_DH-like"/>
</dbReference>
<feature type="non-terminal residue" evidence="3">
    <location>
        <position position="1"/>
    </location>
</feature>
<dbReference type="SUPFAM" id="SSF89733">
    <property type="entry name" value="L-sulfolactate dehydrogenase-like"/>
    <property type="match status" value="1"/>
</dbReference>
<keyword evidence="2" id="KW-0560">Oxidoreductase</keyword>
<dbReference type="GO" id="GO:0016491">
    <property type="term" value="F:oxidoreductase activity"/>
    <property type="evidence" value="ECO:0007669"/>
    <property type="project" value="UniProtKB-KW"/>
</dbReference>
<dbReference type="InterPro" id="IPR043144">
    <property type="entry name" value="Mal/L-sulf/L-lact_DH-like_ah"/>
</dbReference>